<dbReference type="InterPro" id="IPR025071">
    <property type="entry name" value="DUF3939"/>
</dbReference>
<gene>
    <name evidence="1" type="ORF">M670_02665</name>
</gene>
<dbReference type="PATRIC" id="fig|1348973.3.peg.2582"/>
<protein>
    <recommendedName>
        <fullName evidence="3">DUF3939 domain-containing protein</fullName>
    </recommendedName>
</protein>
<proteinExistence type="predicted"/>
<dbReference type="AlphaFoldDB" id="A0A072NMV7"/>
<evidence type="ECO:0000313" key="1">
    <source>
        <dbReference type="EMBL" id="KEF38243.1"/>
    </source>
</evidence>
<accession>A0A072NMV7</accession>
<dbReference type="Pfam" id="PF13075">
    <property type="entry name" value="DUF3939"/>
    <property type="match status" value="1"/>
</dbReference>
<reference evidence="1 2" key="1">
    <citation type="submission" date="2014-04" db="EMBL/GenBank/DDBJ databases">
        <title>Draft genome sequence of Bacillus azotoformans MEV2011, a (co-) denitrifying strain unable to grow in the presence of oxygen.</title>
        <authorList>
            <person name="Nielsen M."/>
            <person name="Schreiber L."/>
            <person name="Finster K."/>
            <person name="Schramm A."/>
        </authorList>
    </citation>
    <scope>NUCLEOTIDE SEQUENCE [LARGE SCALE GENOMIC DNA]</scope>
    <source>
        <strain evidence="1 2">MEV2011</strain>
    </source>
</reference>
<dbReference type="EMBL" id="JJRY01000009">
    <property type="protein sequence ID" value="KEF38243.1"/>
    <property type="molecule type" value="Genomic_DNA"/>
</dbReference>
<name>A0A072NMV7_SCHAZ</name>
<organism evidence="1 2">
    <name type="scientific">Schinkia azotoformans MEV2011</name>
    <dbReference type="NCBI Taxonomy" id="1348973"/>
    <lineage>
        <taxon>Bacteria</taxon>
        <taxon>Bacillati</taxon>
        <taxon>Bacillota</taxon>
        <taxon>Bacilli</taxon>
        <taxon>Bacillales</taxon>
        <taxon>Bacillaceae</taxon>
        <taxon>Calidifontibacillus/Schinkia group</taxon>
        <taxon>Schinkia</taxon>
    </lineage>
</organism>
<evidence type="ECO:0000313" key="2">
    <source>
        <dbReference type="Proteomes" id="UP000027936"/>
    </source>
</evidence>
<sequence>MMFKWRKNKENKENYNVTSNFDIETVKKAVREFADQAPKGVTTRTLVKDDHSIDFDLLKPYLKGIPEQNFYMSKETYEIFEEKDKTIPFYLDMIQFAVDQYVNMYQKLPITQGDPYRKVSYLLLEKSNLIHERPDIDFYITNDEYLITHKKPR</sequence>
<dbReference type="Proteomes" id="UP000027936">
    <property type="component" value="Unassembled WGS sequence"/>
</dbReference>
<evidence type="ECO:0008006" key="3">
    <source>
        <dbReference type="Google" id="ProtNLM"/>
    </source>
</evidence>
<comment type="caution">
    <text evidence="1">The sequence shown here is derived from an EMBL/GenBank/DDBJ whole genome shotgun (WGS) entry which is preliminary data.</text>
</comment>